<dbReference type="PANTHER" id="PTHR47481:SF10">
    <property type="entry name" value="COPIA-LIKE POLYPROTEIN_RETROTRANSPOSON"/>
    <property type="match status" value="1"/>
</dbReference>
<sequence>MSKNNFHPALMVSNIKNNIPIVLEMENVQYATWAELFKIHAISHQVIHHIIPPAAPIPVKDPQLWITLDATILQLIYSTISVDVLQTIIEPDTMAMATWNRLRDIFQDNQHSRVVTLEHEFSQVRMEEFPNVSAYCKKLKELADQIRNFSAPMTNNRLVLQLVADLSEAYNGIGTLLRQSNPLPAFYQARFMLTLEEVGLSKKAATGASPVGKMASFPSSSGFVDNSGQSRTHGGGKNNRKNNNKNRGGKRDSSGGGSDGQQSGSGPRPVNSGPHPYWSQQWGPWQ</sequence>
<feature type="region of interest" description="Disordered" evidence="1">
    <location>
        <begin position="219"/>
        <end position="286"/>
    </location>
</feature>
<keyword evidence="3" id="KW-1185">Reference proteome</keyword>
<feature type="compositionally biased region" description="Polar residues" evidence="1">
    <location>
        <begin position="219"/>
        <end position="232"/>
    </location>
</feature>
<dbReference type="EMBL" id="JAJAGQ010000004">
    <property type="protein sequence ID" value="KAJ8566098.1"/>
    <property type="molecule type" value="Genomic_DNA"/>
</dbReference>
<organism evidence="2 3">
    <name type="scientific">Anisodus acutangulus</name>
    <dbReference type="NCBI Taxonomy" id="402998"/>
    <lineage>
        <taxon>Eukaryota</taxon>
        <taxon>Viridiplantae</taxon>
        <taxon>Streptophyta</taxon>
        <taxon>Embryophyta</taxon>
        <taxon>Tracheophyta</taxon>
        <taxon>Spermatophyta</taxon>
        <taxon>Magnoliopsida</taxon>
        <taxon>eudicotyledons</taxon>
        <taxon>Gunneridae</taxon>
        <taxon>Pentapetalae</taxon>
        <taxon>asterids</taxon>
        <taxon>lamiids</taxon>
        <taxon>Solanales</taxon>
        <taxon>Solanaceae</taxon>
        <taxon>Solanoideae</taxon>
        <taxon>Hyoscyameae</taxon>
        <taxon>Anisodus</taxon>
    </lineage>
</organism>
<feature type="compositionally biased region" description="Basic residues" evidence="1">
    <location>
        <begin position="238"/>
        <end position="248"/>
    </location>
</feature>
<evidence type="ECO:0000313" key="2">
    <source>
        <dbReference type="EMBL" id="KAJ8566098.1"/>
    </source>
</evidence>
<accession>A0A9Q1MU57</accession>
<evidence type="ECO:0000256" key="1">
    <source>
        <dbReference type="SAM" id="MobiDB-lite"/>
    </source>
</evidence>
<dbReference type="Proteomes" id="UP001152561">
    <property type="component" value="Unassembled WGS sequence"/>
</dbReference>
<name>A0A9Q1MU57_9SOLA</name>
<reference evidence="3" key="1">
    <citation type="journal article" date="2023" name="Proc. Natl. Acad. Sci. U.S.A.">
        <title>Genomic and structural basis for evolution of tropane alkaloid biosynthesis.</title>
        <authorList>
            <person name="Wanga Y.-J."/>
            <person name="Taina T."/>
            <person name="Yua J.-Y."/>
            <person name="Lia J."/>
            <person name="Xua B."/>
            <person name="Chenc J."/>
            <person name="D'Auriad J.C."/>
            <person name="Huanga J.-P."/>
            <person name="Huanga S.-X."/>
        </authorList>
    </citation>
    <scope>NUCLEOTIDE SEQUENCE [LARGE SCALE GENOMIC DNA]</scope>
    <source>
        <strain evidence="3">cv. KIB-2019</strain>
    </source>
</reference>
<dbReference type="PANTHER" id="PTHR47481">
    <property type="match status" value="1"/>
</dbReference>
<evidence type="ECO:0000313" key="3">
    <source>
        <dbReference type="Proteomes" id="UP001152561"/>
    </source>
</evidence>
<proteinExistence type="predicted"/>
<dbReference type="AlphaFoldDB" id="A0A9Q1MU57"/>
<protein>
    <submittedName>
        <fullName evidence="2">Uncharacterized protein</fullName>
    </submittedName>
</protein>
<comment type="caution">
    <text evidence="2">The sequence shown here is derived from an EMBL/GenBank/DDBJ whole genome shotgun (WGS) entry which is preliminary data.</text>
</comment>
<dbReference type="Pfam" id="PF14223">
    <property type="entry name" value="Retrotran_gag_2"/>
    <property type="match status" value="1"/>
</dbReference>
<gene>
    <name evidence="2" type="ORF">K7X08_030575</name>
</gene>
<dbReference type="OrthoDB" id="1699318at2759"/>